<evidence type="ECO:0000259" key="7">
    <source>
        <dbReference type="PROSITE" id="PS50977"/>
    </source>
</evidence>
<dbReference type="GO" id="GO:0000976">
    <property type="term" value="F:transcription cis-regulatory region binding"/>
    <property type="evidence" value="ECO:0007669"/>
    <property type="project" value="TreeGrafter"/>
</dbReference>
<comment type="caution">
    <text evidence="8">The sequence shown here is derived from an EMBL/GenBank/DDBJ whole genome shotgun (WGS) entry which is preliminary data.</text>
</comment>
<dbReference type="InterPro" id="IPR039538">
    <property type="entry name" value="BetI_C"/>
</dbReference>
<keyword evidence="4" id="KW-0804">Transcription</keyword>
<keyword evidence="3 5" id="KW-0238">DNA-binding</keyword>
<evidence type="ECO:0000313" key="8">
    <source>
        <dbReference type="EMBL" id="NDW45521.1"/>
    </source>
</evidence>
<gene>
    <name evidence="8" type="ORF">G0P99_11165</name>
</gene>
<dbReference type="InterPro" id="IPR009057">
    <property type="entry name" value="Homeodomain-like_sf"/>
</dbReference>
<evidence type="ECO:0000256" key="4">
    <source>
        <dbReference type="ARBA" id="ARBA00023163"/>
    </source>
</evidence>
<dbReference type="Pfam" id="PF00440">
    <property type="entry name" value="TetR_N"/>
    <property type="match status" value="1"/>
</dbReference>
<dbReference type="PRINTS" id="PR00455">
    <property type="entry name" value="HTHTETR"/>
</dbReference>
<feature type="DNA-binding region" description="H-T-H motif" evidence="5">
    <location>
        <begin position="43"/>
        <end position="62"/>
    </location>
</feature>
<evidence type="ECO:0000256" key="3">
    <source>
        <dbReference type="ARBA" id="ARBA00023125"/>
    </source>
</evidence>
<keyword evidence="1" id="KW-0678">Repressor</keyword>
<proteinExistence type="predicted"/>
<evidence type="ECO:0000256" key="5">
    <source>
        <dbReference type="PROSITE-ProRule" id="PRU00335"/>
    </source>
</evidence>
<reference evidence="8" key="1">
    <citation type="submission" date="2020-02" db="EMBL/GenBank/DDBJ databases">
        <title>Delineation of the pyrene-degrading pathway in Roseobacter clade bacteria by genomic analysis.</title>
        <authorList>
            <person name="Zhou H."/>
            <person name="Wang H."/>
        </authorList>
    </citation>
    <scope>NUCLEOTIDE SEQUENCE</scope>
    <source>
        <strain evidence="8">PrR005</strain>
    </source>
</reference>
<dbReference type="Gene3D" id="1.10.357.10">
    <property type="entry name" value="Tetracycline Repressor, domain 2"/>
    <property type="match status" value="1"/>
</dbReference>
<dbReference type="InterPro" id="IPR036271">
    <property type="entry name" value="Tet_transcr_reg_TetR-rel_C_sf"/>
</dbReference>
<dbReference type="PROSITE" id="PS50977">
    <property type="entry name" value="HTH_TETR_2"/>
    <property type="match status" value="1"/>
</dbReference>
<dbReference type="RefSeq" id="WP_164129771.1">
    <property type="nucleotide sequence ID" value="NZ_JAAGOX010000015.1"/>
</dbReference>
<organism evidence="8">
    <name type="scientific">Ruegeria sp. PrR005</name>
    <dbReference type="NCBI Taxonomy" id="2706882"/>
    <lineage>
        <taxon>Bacteria</taxon>
        <taxon>Pseudomonadati</taxon>
        <taxon>Pseudomonadota</taxon>
        <taxon>Alphaproteobacteria</taxon>
        <taxon>Rhodobacterales</taxon>
        <taxon>Roseobacteraceae</taxon>
        <taxon>Ruegeria</taxon>
    </lineage>
</organism>
<sequence length="215" mass="24194">MTTKAPPPPRQRKERKDNADRRRKQLIEATLRSVVENGLSRTTLATVANAAGLSQGVAVFYFKSKDMLLAAALEYQYSIYADTWRNAVAEAGAEPAERLAALIRADFSPVVCNREALAVWFSFWGEASFRPRYAESARDFDVQRGAALYELCRELLPNASETEARDVAFCIDSLTDGFWQKLYLTPESFSIEEGLRLTMAHLRMVFPAHKTTFAD</sequence>
<keyword evidence="2" id="KW-0805">Transcription regulation</keyword>
<name>A0A6B2NN32_9RHOB</name>
<evidence type="ECO:0000256" key="2">
    <source>
        <dbReference type="ARBA" id="ARBA00023015"/>
    </source>
</evidence>
<dbReference type="InterPro" id="IPR001647">
    <property type="entry name" value="HTH_TetR"/>
</dbReference>
<dbReference type="AlphaFoldDB" id="A0A6B2NN32"/>
<dbReference type="PANTHER" id="PTHR30055:SF234">
    <property type="entry name" value="HTH-TYPE TRANSCRIPTIONAL REGULATOR BETI"/>
    <property type="match status" value="1"/>
</dbReference>
<dbReference type="SUPFAM" id="SSF48498">
    <property type="entry name" value="Tetracyclin repressor-like, C-terminal domain"/>
    <property type="match status" value="1"/>
</dbReference>
<feature type="domain" description="HTH tetR-type" evidence="7">
    <location>
        <begin position="20"/>
        <end position="80"/>
    </location>
</feature>
<dbReference type="SUPFAM" id="SSF46689">
    <property type="entry name" value="Homeodomain-like"/>
    <property type="match status" value="1"/>
</dbReference>
<dbReference type="Pfam" id="PF13977">
    <property type="entry name" value="TetR_C_6"/>
    <property type="match status" value="1"/>
</dbReference>
<feature type="region of interest" description="Disordered" evidence="6">
    <location>
        <begin position="1"/>
        <end position="22"/>
    </location>
</feature>
<evidence type="ECO:0000256" key="1">
    <source>
        <dbReference type="ARBA" id="ARBA00022491"/>
    </source>
</evidence>
<dbReference type="PANTHER" id="PTHR30055">
    <property type="entry name" value="HTH-TYPE TRANSCRIPTIONAL REGULATOR RUTR"/>
    <property type="match status" value="1"/>
</dbReference>
<evidence type="ECO:0000256" key="6">
    <source>
        <dbReference type="SAM" id="MobiDB-lite"/>
    </source>
</evidence>
<dbReference type="InterPro" id="IPR050109">
    <property type="entry name" value="HTH-type_TetR-like_transc_reg"/>
</dbReference>
<accession>A0A6B2NN32</accession>
<dbReference type="GO" id="GO:0003700">
    <property type="term" value="F:DNA-binding transcription factor activity"/>
    <property type="evidence" value="ECO:0007669"/>
    <property type="project" value="TreeGrafter"/>
</dbReference>
<dbReference type="EMBL" id="JAAGOX010000015">
    <property type="protein sequence ID" value="NDW45521.1"/>
    <property type="molecule type" value="Genomic_DNA"/>
</dbReference>
<protein>
    <submittedName>
        <fullName evidence="8">TetR family transcriptional regulator</fullName>
    </submittedName>
</protein>